<reference evidence="3" key="1">
    <citation type="submission" date="2021-09" db="EMBL/GenBank/DDBJ databases">
        <title>Fulvivirga sp. isolated from coastal sediment.</title>
        <authorList>
            <person name="Yu H."/>
        </authorList>
    </citation>
    <scope>NUCLEOTIDE SEQUENCE</scope>
    <source>
        <strain evidence="3">1062</strain>
    </source>
</reference>
<evidence type="ECO:0000256" key="1">
    <source>
        <dbReference type="SAM" id="SignalP"/>
    </source>
</evidence>
<feature type="chain" id="PRO_5041156429" evidence="1">
    <location>
        <begin position="23"/>
        <end position="118"/>
    </location>
</feature>
<protein>
    <submittedName>
        <fullName evidence="3">Carboxypeptidase regulatory-like domain-containing protein</fullName>
    </submittedName>
</protein>
<keyword evidence="1" id="KW-0732">Signal</keyword>
<keyword evidence="5" id="KW-1185">Reference proteome</keyword>
<dbReference type="EMBL" id="JAIXNE010000003">
    <property type="protein sequence ID" value="MCA6076537.1"/>
    <property type="molecule type" value="Genomic_DNA"/>
</dbReference>
<keyword evidence="3" id="KW-0378">Hydrolase</keyword>
<accession>A0A9X1HUU2</accession>
<proteinExistence type="predicted"/>
<organism evidence="3 5">
    <name type="scientific">Fulvivirga sedimenti</name>
    <dbReference type="NCBI Taxonomy" id="2879465"/>
    <lineage>
        <taxon>Bacteria</taxon>
        <taxon>Pseudomonadati</taxon>
        <taxon>Bacteroidota</taxon>
        <taxon>Cytophagia</taxon>
        <taxon>Cytophagales</taxon>
        <taxon>Fulvivirgaceae</taxon>
        <taxon>Fulvivirga</taxon>
    </lineage>
</organism>
<gene>
    <name evidence="2" type="ORF">LDX50_10795</name>
    <name evidence="3" type="ORF">LDX50_16765</name>
    <name evidence="4" type="ORF">LDX50_22485</name>
</gene>
<dbReference type="Gene3D" id="2.60.40.1120">
    <property type="entry name" value="Carboxypeptidase-like, regulatory domain"/>
    <property type="match status" value="1"/>
</dbReference>
<name>A0A9X1HUU2_9BACT</name>
<evidence type="ECO:0000313" key="2">
    <source>
        <dbReference type="EMBL" id="MCA6075360.1"/>
    </source>
</evidence>
<dbReference type="RefSeq" id="WP_225698463.1">
    <property type="nucleotide sequence ID" value="NZ_JAIXNE010000002.1"/>
</dbReference>
<evidence type="ECO:0000313" key="5">
    <source>
        <dbReference type="Proteomes" id="UP001139409"/>
    </source>
</evidence>
<feature type="signal peptide" evidence="1">
    <location>
        <begin position="1"/>
        <end position="22"/>
    </location>
</feature>
<evidence type="ECO:0000313" key="4">
    <source>
        <dbReference type="EMBL" id="MCA6077665.1"/>
    </source>
</evidence>
<dbReference type="EMBL" id="JAIXNE010000004">
    <property type="protein sequence ID" value="MCA6077665.1"/>
    <property type="molecule type" value="Genomic_DNA"/>
</dbReference>
<evidence type="ECO:0000313" key="3">
    <source>
        <dbReference type="EMBL" id="MCA6076537.1"/>
    </source>
</evidence>
<dbReference type="GO" id="GO:0004180">
    <property type="term" value="F:carboxypeptidase activity"/>
    <property type="evidence" value="ECO:0007669"/>
    <property type="project" value="UniProtKB-KW"/>
</dbReference>
<sequence length="118" mass="13451">MKKNYFLAAFFLFLLSFASADAQVFNTSIRITVLNELGNPVEKAAVRLYVSEEDYRNETNPATEVYYTDDKGQVKIKDLEARIYYVNAEKGDKNNIGAGVMTDKLEEKKLNKITIIIE</sequence>
<dbReference type="Proteomes" id="UP001139409">
    <property type="component" value="Unassembled WGS sequence"/>
</dbReference>
<comment type="caution">
    <text evidence="3">The sequence shown here is derived from an EMBL/GenBank/DDBJ whole genome shotgun (WGS) entry which is preliminary data.</text>
</comment>
<keyword evidence="3" id="KW-0645">Protease</keyword>
<keyword evidence="3" id="KW-0121">Carboxypeptidase</keyword>
<dbReference type="EMBL" id="JAIXNE010000002">
    <property type="protein sequence ID" value="MCA6075360.1"/>
    <property type="molecule type" value="Genomic_DNA"/>
</dbReference>
<dbReference type="AlphaFoldDB" id="A0A9X1HUU2"/>